<dbReference type="SUPFAM" id="SSF53850">
    <property type="entry name" value="Periplasmic binding protein-like II"/>
    <property type="match status" value="1"/>
</dbReference>
<evidence type="ECO:0000256" key="3">
    <source>
        <dbReference type="ARBA" id="ARBA00023125"/>
    </source>
</evidence>
<dbReference type="GO" id="GO:0006351">
    <property type="term" value="P:DNA-templated transcription"/>
    <property type="evidence" value="ECO:0007669"/>
    <property type="project" value="TreeGrafter"/>
</dbReference>
<dbReference type="InterPro" id="IPR058163">
    <property type="entry name" value="LysR-type_TF_proteobact-type"/>
</dbReference>
<gene>
    <name evidence="6" type="ORF">C8N31_101133</name>
</gene>
<feature type="domain" description="HTH lysR-type" evidence="5">
    <location>
        <begin position="34"/>
        <end position="91"/>
    </location>
</feature>
<dbReference type="PANTHER" id="PTHR30537:SF74">
    <property type="entry name" value="HTH-TYPE TRANSCRIPTIONAL REGULATOR TRPI"/>
    <property type="match status" value="1"/>
</dbReference>
<evidence type="ECO:0000313" key="7">
    <source>
        <dbReference type="Proteomes" id="UP000244092"/>
    </source>
</evidence>
<protein>
    <submittedName>
        <fullName evidence="6">LysR family glycine cleavage system transcriptional activator</fullName>
    </submittedName>
</protein>
<name>A0A2T6CJ09_9RHOB</name>
<accession>A0A2T6CJ09</accession>
<sequence>MFLLLNMFETVTYCESPMFALCKLEFNMDWRHLPPLSALRAFAAFAQTRNVVAAGEALGVSHAAISQQLRALEAHLDVALLDRSGRGLQLTQPGETLAKALHAGFAAMIEAAQEITGARDDKPLHISVTPTFAASWLMPRMPKFRARHPEVDLMIDPTPEIVALSSDGIDVALRYGVGPWPGLDAEMLLRSPMVVVAAPCLVGDGPGPDINALADLPWLEEFGTSESTRWLDRHGMSGARKHGMVQVPGNLLLDGARDGQGVIVTVREFVARDIAAGRLRELHIEPDDDAGYHLVKRPGVMRPVLKSFVTWIRREARETV</sequence>
<evidence type="ECO:0000256" key="4">
    <source>
        <dbReference type="ARBA" id="ARBA00023163"/>
    </source>
</evidence>
<dbReference type="InterPro" id="IPR036388">
    <property type="entry name" value="WH-like_DNA-bd_sf"/>
</dbReference>
<dbReference type="PROSITE" id="PS50931">
    <property type="entry name" value="HTH_LYSR"/>
    <property type="match status" value="1"/>
</dbReference>
<keyword evidence="2" id="KW-0805">Transcription regulation</keyword>
<dbReference type="Proteomes" id="UP000244092">
    <property type="component" value="Unassembled WGS sequence"/>
</dbReference>
<comment type="caution">
    <text evidence="6">The sequence shown here is derived from an EMBL/GenBank/DDBJ whole genome shotgun (WGS) entry which is preliminary data.</text>
</comment>
<dbReference type="Gene3D" id="1.10.10.10">
    <property type="entry name" value="Winged helix-like DNA-binding domain superfamily/Winged helix DNA-binding domain"/>
    <property type="match status" value="1"/>
</dbReference>
<comment type="similarity">
    <text evidence="1">Belongs to the LysR transcriptional regulatory family.</text>
</comment>
<keyword evidence="4" id="KW-0804">Transcription</keyword>
<evidence type="ECO:0000256" key="1">
    <source>
        <dbReference type="ARBA" id="ARBA00009437"/>
    </source>
</evidence>
<dbReference type="Gene3D" id="3.40.190.10">
    <property type="entry name" value="Periplasmic binding protein-like II"/>
    <property type="match status" value="2"/>
</dbReference>
<dbReference type="AlphaFoldDB" id="A0A2T6CJ09"/>
<organism evidence="6 7">
    <name type="scientific">Sulfitobacter mediterraneus</name>
    <dbReference type="NCBI Taxonomy" id="83219"/>
    <lineage>
        <taxon>Bacteria</taxon>
        <taxon>Pseudomonadati</taxon>
        <taxon>Pseudomonadota</taxon>
        <taxon>Alphaproteobacteria</taxon>
        <taxon>Rhodobacterales</taxon>
        <taxon>Roseobacteraceae</taxon>
        <taxon>Sulfitobacter</taxon>
    </lineage>
</organism>
<evidence type="ECO:0000313" key="6">
    <source>
        <dbReference type="EMBL" id="PTX75479.1"/>
    </source>
</evidence>
<dbReference type="SUPFAM" id="SSF46785">
    <property type="entry name" value="Winged helix' DNA-binding domain"/>
    <property type="match status" value="1"/>
</dbReference>
<dbReference type="Pfam" id="PF03466">
    <property type="entry name" value="LysR_substrate"/>
    <property type="match status" value="1"/>
</dbReference>
<dbReference type="EMBL" id="QBKU01000001">
    <property type="protein sequence ID" value="PTX75479.1"/>
    <property type="molecule type" value="Genomic_DNA"/>
</dbReference>
<dbReference type="InterPro" id="IPR036390">
    <property type="entry name" value="WH_DNA-bd_sf"/>
</dbReference>
<dbReference type="GO" id="GO:0003700">
    <property type="term" value="F:DNA-binding transcription factor activity"/>
    <property type="evidence" value="ECO:0007669"/>
    <property type="project" value="InterPro"/>
</dbReference>
<dbReference type="Pfam" id="PF00126">
    <property type="entry name" value="HTH_1"/>
    <property type="match status" value="1"/>
</dbReference>
<dbReference type="InterPro" id="IPR005119">
    <property type="entry name" value="LysR_subst-bd"/>
</dbReference>
<evidence type="ECO:0000259" key="5">
    <source>
        <dbReference type="PROSITE" id="PS50931"/>
    </source>
</evidence>
<dbReference type="InterPro" id="IPR000847">
    <property type="entry name" value="LysR_HTH_N"/>
</dbReference>
<keyword evidence="3" id="KW-0238">DNA-binding</keyword>
<evidence type="ECO:0000256" key="2">
    <source>
        <dbReference type="ARBA" id="ARBA00023015"/>
    </source>
</evidence>
<dbReference type="PANTHER" id="PTHR30537">
    <property type="entry name" value="HTH-TYPE TRANSCRIPTIONAL REGULATOR"/>
    <property type="match status" value="1"/>
</dbReference>
<reference evidence="6 7" key="1">
    <citation type="submission" date="2018-04" db="EMBL/GenBank/DDBJ databases">
        <title>Genomic Encyclopedia of Archaeal and Bacterial Type Strains, Phase II (KMG-II): from individual species to whole genera.</title>
        <authorList>
            <person name="Goeker M."/>
        </authorList>
    </citation>
    <scope>NUCLEOTIDE SEQUENCE [LARGE SCALE GENOMIC DNA]</scope>
    <source>
        <strain evidence="6 7">DSM 12244</strain>
    </source>
</reference>
<dbReference type="GO" id="GO:0043565">
    <property type="term" value="F:sequence-specific DNA binding"/>
    <property type="evidence" value="ECO:0007669"/>
    <property type="project" value="TreeGrafter"/>
</dbReference>
<proteinExistence type="inferred from homology"/>